<dbReference type="AlphaFoldDB" id="A0A3L8T0L7"/>
<protein>
    <submittedName>
        <fullName evidence="1">Uncharacterized protein</fullName>
    </submittedName>
</protein>
<dbReference type="Proteomes" id="UP000276834">
    <property type="component" value="Unassembled WGS sequence"/>
</dbReference>
<reference evidence="1 2" key="1">
    <citation type="journal article" date="2018" name="Proc. R. Soc. B">
        <title>A non-coding region near Follistatin controls head colour polymorphism in the Gouldian finch.</title>
        <authorList>
            <person name="Toomey M.B."/>
            <person name="Marques C.I."/>
            <person name="Andrade P."/>
            <person name="Araujo P.M."/>
            <person name="Sabatino S."/>
            <person name="Gazda M.A."/>
            <person name="Afonso S."/>
            <person name="Lopes R.J."/>
            <person name="Corbo J.C."/>
            <person name="Carneiro M."/>
        </authorList>
    </citation>
    <scope>NUCLEOTIDE SEQUENCE [LARGE SCALE GENOMIC DNA]</scope>
    <source>
        <strain evidence="1">Red01</strain>
        <tissue evidence="1">Muscle</tissue>
    </source>
</reference>
<organism evidence="1 2">
    <name type="scientific">Chloebia gouldiae</name>
    <name type="common">Gouldian finch</name>
    <name type="synonym">Erythrura gouldiae</name>
    <dbReference type="NCBI Taxonomy" id="44316"/>
    <lineage>
        <taxon>Eukaryota</taxon>
        <taxon>Metazoa</taxon>
        <taxon>Chordata</taxon>
        <taxon>Craniata</taxon>
        <taxon>Vertebrata</taxon>
        <taxon>Euteleostomi</taxon>
        <taxon>Archelosauria</taxon>
        <taxon>Archosauria</taxon>
        <taxon>Dinosauria</taxon>
        <taxon>Saurischia</taxon>
        <taxon>Theropoda</taxon>
        <taxon>Coelurosauria</taxon>
        <taxon>Aves</taxon>
        <taxon>Neognathae</taxon>
        <taxon>Neoaves</taxon>
        <taxon>Telluraves</taxon>
        <taxon>Australaves</taxon>
        <taxon>Passeriformes</taxon>
        <taxon>Passeroidea</taxon>
        <taxon>Passeridae</taxon>
        <taxon>Chloebia</taxon>
    </lineage>
</organism>
<evidence type="ECO:0000313" key="1">
    <source>
        <dbReference type="EMBL" id="RLW12383.1"/>
    </source>
</evidence>
<proteinExistence type="predicted"/>
<keyword evidence="2" id="KW-1185">Reference proteome</keyword>
<accession>A0A3L8T0L7</accession>
<evidence type="ECO:0000313" key="2">
    <source>
        <dbReference type="Proteomes" id="UP000276834"/>
    </source>
</evidence>
<name>A0A3L8T0L7_CHLGU</name>
<gene>
    <name evidence="1" type="ORF">DV515_00000674</name>
</gene>
<dbReference type="EMBL" id="QUSF01000002">
    <property type="protein sequence ID" value="RLW12383.1"/>
    <property type="molecule type" value="Genomic_DNA"/>
</dbReference>
<comment type="caution">
    <text evidence="1">The sequence shown here is derived from an EMBL/GenBank/DDBJ whole genome shotgun (WGS) entry which is preliminary data.</text>
</comment>
<sequence>MGKQERDLGGTVLVPGSCPWQIYIAAGLRSAASLITTDLSECLAGPNAGRACRHSKGPGEAAARHHCSETLAPDTKCELLNHQDMISTFTSPKEKVKKSSKEC</sequence>